<gene>
    <name evidence="1" type="ORF">PODLI_1B010696</name>
</gene>
<dbReference type="EMBL" id="OX395131">
    <property type="protein sequence ID" value="CAI5777998.1"/>
    <property type="molecule type" value="Genomic_DNA"/>
</dbReference>
<dbReference type="Proteomes" id="UP001178461">
    <property type="component" value="Chromosome 6"/>
</dbReference>
<name>A0AA35PAC3_9SAUR</name>
<evidence type="ECO:0000313" key="2">
    <source>
        <dbReference type="Proteomes" id="UP001178461"/>
    </source>
</evidence>
<protein>
    <submittedName>
        <fullName evidence="1">Uncharacterized protein</fullName>
    </submittedName>
</protein>
<accession>A0AA35PAC3</accession>
<proteinExistence type="predicted"/>
<organism evidence="1 2">
    <name type="scientific">Podarcis lilfordi</name>
    <name type="common">Lilford's wall lizard</name>
    <dbReference type="NCBI Taxonomy" id="74358"/>
    <lineage>
        <taxon>Eukaryota</taxon>
        <taxon>Metazoa</taxon>
        <taxon>Chordata</taxon>
        <taxon>Craniata</taxon>
        <taxon>Vertebrata</taxon>
        <taxon>Euteleostomi</taxon>
        <taxon>Lepidosauria</taxon>
        <taxon>Squamata</taxon>
        <taxon>Bifurcata</taxon>
        <taxon>Unidentata</taxon>
        <taxon>Episquamata</taxon>
        <taxon>Laterata</taxon>
        <taxon>Lacertibaenia</taxon>
        <taxon>Lacertidae</taxon>
        <taxon>Podarcis</taxon>
    </lineage>
</organism>
<evidence type="ECO:0000313" key="1">
    <source>
        <dbReference type="EMBL" id="CAI5777998.1"/>
    </source>
</evidence>
<sequence>MCLADTRHLHSIQPACAEISREPVRRALGVPISPARTLLQAAGRGGRHFREQSFLLEPSPNLLVTPELEAGPPAAQVS</sequence>
<dbReference type="AlphaFoldDB" id="A0AA35PAC3"/>
<keyword evidence="2" id="KW-1185">Reference proteome</keyword>
<reference evidence="1" key="1">
    <citation type="submission" date="2022-12" db="EMBL/GenBank/DDBJ databases">
        <authorList>
            <person name="Alioto T."/>
            <person name="Alioto T."/>
            <person name="Gomez Garrido J."/>
        </authorList>
    </citation>
    <scope>NUCLEOTIDE SEQUENCE</scope>
</reference>